<sequence length="197" mass="22635">MEREVEMLRAHLESLATTNKYLLEERTKLLSLISSITLEKAQIQQENEQLRSELARKNQKLKVDPESHLFLNWYPNDPFTVDSYSRTFLSLVSMVRNGYRFEGRLPLRASTFLESLHHKIHQSINADYFMGIIGQGSRNPAAVSSVPNSQMPPILFIIEPTDPAFRQTHSQNPFSTMPEGSLIRYGQRHPEYSARGS</sequence>
<feature type="compositionally biased region" description="Basic and acidic residues" evidence="2">
    <location>
        <begin position="188"/>
        <end position="197"/>
    </location>
</feature>
<keyword evidence="4" id="KW-1185">Reference proteome</keyword>
<reference evidence="3 4" key="1">
    <citation type="journal article" date="2022" name="bioRxiv">
        <title>Genomics of Preaxostyla Flagellates Illuminates Evolutionary Transitions and the Path Towards Mitochondrial Loss.</title>
        <authorList>
            <person name="Novak L.V.F."/>
            <person name="Treitli S.C."/>
            <person name="Pyrih J."/>
            <person name="Halakuc P."/>
            <person name="Pipaliya S.V."/>
            <person name="Vacek V."/>
            <person name="Brzon O."/>
            <person name="Soukal P."/>
            <person name="Eme L."/>
            <person name="Dacks J.B."/>
            <person name="Karnkowska A."/>
            <person name="Elias M."/>
            <person name="Hampl V."/>
        </authorList>
    </citation>
    <scope>NUCLEOTIDE SEQUENCE [LARGE SCALE GENOMIC DNA]</scope>
    <source>
        <strain evidence="3">NAU3</strain>
        <tissue evidence="3">Gut</tissue>
    </source>
</reference>
<name>A0ABQ9XXC0_9EUKA</name>
<protein>
    <submittedName>
        <fullName evidence="3">Uncharacterized protein</fullName>
    </submittedName>
</protein>
<evidence type="ECO:0000313" key="4">
    <source>
        <dbReference type="Proteomes" id="UP001281761"/>
    </source>
</evidence>
<dbReference type="Proteomes" id="UP001281761">
    <property type="component" value="Unassembled WGS sequence"/>
</dbReference>
<dbReference type="EMBL" id="JARBJD010000059">
    <property type="protein sequence ID" value="KAK2956105.1"/>
    <property type="molecule type" value="Genomic_DNA"/>
</dbReference>
<gene>
    <name evidence="3" type="ORF">BLNAU_8885</name>
</gene>
<evidence type="ECO:0000256" key="2">
    <source>
        <dbReference type="SAM" id="MobiDB-lite"/>
    </source>
</evidence>
<feature type="region of interest" description="Disordered" evidence="2">
    <location>
        <begin position="167"/>
        <end position="197"/>
    </location>
</feature>
<keyword evidence="1" id="KW-0175">Coiled coil</keyword>
<evidence type="ECO:0000256" key="1">
    <source>
        <dbReference type="SAM" id="Coils"/>
    </source>
</evidence>
<accession>A0ABQ9XXC0</accession>
<comment type="caution">
    <text evidence="3">The sequence shown here is derived from an EMBL/GenBank/DDBJ whole genome shotgun (WGS) entry which is preliminary data.</text>
</comment>
<organism evidence="3 4">
    <name type="scientific">Blattamonas nauphoetae</name>
    <dbReference type="NCBI Taxonomy" id="2049346"/>
    <lineage>
        <taxon>Eukaryota</taxon>
        <taxon>Metamonada</taxon>
        <taxon>Preaxostyla</taxon>
        <taxon>Oxymonadida</taxon>
        <taxon>Blattamonas</taxon>
    </lineage>
</organism>
<evidence type="ECO:0000313" key="3">
    <source>
        <dbReference type="EMBL" id="KAK2956105.1"/>
    </source>
</evidence>
<proteinExistence type="predicted"/>
<feature type="coiled-coil region" evidence="1">
    <location>
        <begin position="33"/>
        <end position="60"/>
    </location>
</feature>